<evidence type="ECO:0000256" key="1">
    <source>
        <dbReference type="SAM" id="Phobius"/>
    </source>
</evidence>
<name>A0A8J2PDV6_9HEXA</name>
<comment type="caution">
    <text evidence="2">The sequence shown here is derived from an EMBL/GenBank/DDBJ whole genome shotgun (WGS) entry which is preliminary data.</text>
</comment>
<dbReference type="AlphaFoldDB" id="A0A8J2PDV6"/>
<gene>
    <name evidence="2" type="ORF">AFUS01_LOCUS35415</name>
</gene>
<evidence type="ECO:0000313" key="3">
    <source>
        <dbReference type="Proteomes" id="UP000708208"/>
    </source>
</evidence>
<dbReference type="Proteomes" id="UP000708208">
    <property type="component" value="Unassembled WGS sequence"/>
</dbReference>
<feature type="transmembrane region" description="Helical" evidence="1">
    <location>
        <begin position="174"/>
        <end position="205"/>
    </location>
</feature>
<organism evidence="2 3">
    <name type="scientific">Allacma fusca</name>
    <dbReference type="NCBI Taxonomy" id="39272"/>
    <lineage>
        <taxon>Eukaryota</taxon>
        <taxon>Metazoa</taxon>
        <taxon>Ecdysozoa</taxon>
        <taxon>Arthropoda</taxon>
        <taxon>Hexapoda</taxon>
        <taxon>Collembola</taxon>
        <taxon>Symphypleona</taxon>
        <taxon>Sminthuridae</taxon>
        <taxon>Allacma</taxon>
    </lineage>
</organism>
<feature type="transmembrane region" description="Helical" evidence="1">
    <location>
        <begin position="266"/>
        <end position="283"/>
    </location>
</feature>
<evidence type="ECO:0000313" key="2">
    <source>
        <dbReference type="EMBL" id="CAG7825297.1"/>
    </source>
</evidence>
<sequence length="387" mass="44583">MLNTQQVYFNLLQFHIASCFNFLPIQVDRARGKVRLVPDNKIWRLFYWLSCSRWIFAVSKGLQSIFSPVDLIDSPAHVVLSVGLAHVVLIMHICFIKYPELAALSFNTLLESGGSLIVSTKTKNKRLNVQELVVVLLPLNSFIFPLLWLMLMLIGPKAQFFLYGSLGPTFQTPMVFYTLCWVEMFLFTFMVVNITFWHFILALFFERCNIIIKDGIRKLEICHSKDMLPSVRMWKVAAACTHCRKIQLLLQYFNTCFSYTVFTFKIYSICGSIAMTSFGILLTKTKLPIALAYLVAGMQAICVFAIIFQKAFTVPAGMRKYKNKILQIVKLYKLQIPREDFARRVRSIHNTGIAVGIFQKLQRSSTPVFLDFITRSIARVLIAFRYH</sequence>
<feature type="transmembrane region" description="Helical" evidence="1">
    <location>
        <begin position="289"/>
        <end position="312"/>
    </location>
</feature>
<protein>
    <submittedName>
        <fullName evidence="2">Uncharacterized protein</fullName>
    </submittedName>
</protein>
<dbReference type="EMBL" id="CAJVCH010535691">
    <property type="protein sequence ID" value="CAG7825297.1"/>
    <property type="molecule type" value="Genomic_DNA"/>
</dbReference>
<feature type="transmembrane region" description="Helical" evidence="1">
    <location>
        <begin position="132"/>
        <end position="154"/>
    </location>
</feature>
<proteinExistence type="predicted"/>
<keyword evidence="1" id="KW-0472">Membrane</keyword>
<keyword evidence="1" id="KW-1133">Transmembrane helix</keyword>
<keyword evidence="3" id="KW-1185">Reference proteome</keyword>
<keyword evidence="1" id="KW-0812">Transmembrane</keyword>
<reference evidence="2" key="1">
    <citation type="submission" date="2021-06" db="EMBL/GenBank/DDBJ databases">
        <authorList>
            <person name="Hodson N. C."/>
            <person name="Mongue J. A."/>
            <person name="Jaron S. K."/>
        </authorList>
    </citation>
    <scope>NUCLEOTIDE SEQUENCE</scope>
</reference>
<accession>A0A8J2PDV6</accession>